<sequence>MTTTCIMQIQGDLLISIALLSPWHRRDRHVLCSSAMDRALVLVREIRETSAISWTLFSSARL</sequence>
<comment type="caution">
    <text evidence="1">The sequence shown here is derived from an EMBL/GenBank/DDBJ whole genome shotgun (WGS) entry which is preliminary data.</text>
</comment>
<dbReference type="EMBL" id="CM029051">
    <property type="protein sequence ID" value="KAG2560245.1"/>
    <property type="molecule type" value="Genomic_DNA"/>
</dbReference>
<keyword evidence="2" id="KW-1185">Reference proteome</keyword>
<accession>A0A8T0PGM1</accession>
<protein>
    <submittedName>
        <fullName evidence="1">Uncharacterized protein</fullName>
    </submittedName>
</protein>
<dbReference type="Proteomes" id="UP000823388">
    <property type="component" value="Chromosome 8K"/>
</dbReference>
<reference evidence="1" key="1">
    <citation type="submission" date="2020-05" db="EMBL/GenBank/DDBJ databases">
        <title>WGS assembly of Panicum virgatum.</title>
        <authorList>
            <person name="Lovell J.T."/>
            <person name="Jenkins J."/>
            <person name="Shu S."/>
            <person name="Juenger T.E."/>
            <person name="Schmutz J."/>
        </authorList>
    </citation>
    <scope>NUCLEOTIDE SEQUENCE</scope>
    <source>
        <strain evidence="1">AP13</strain>
    </source>
</reference>
<evidence type="ECO:0000313" key="2">
    <source>
        <dbReference type="Proteomes" id="UP000823388"/>
    </source>
</evidence>
<gene>
    <name evidence="1" type="ORF">PVAP13_8KG071551</name>
</gene>
<organism evidence="1 2">
    <name type="scientific">Panicum virgatum</name>
    <name type="common">Blackwell switchgrass</name>
    <dbReference type="NCBI Taxonomy" id="38727"/>
    <lineage>
        <taxon>Eukaryota</taxon>
        <taxon>Viridiplantae</taxon>
        <taxon>Streptophyta</taxon>
        <taxon>Embryophyta</taxon>
        <taxon>Tracheophyta</taxon>
        <taxon>Spermatophyta</taxon>
        <taxon>Magnoliopsida</taxon>
        <taxon>Liliopsida</taxon>
        <taxon>Poales</taxon>
        <taxon>Poaceae</taxon>
        <taxon>PACMAD clade</taxon>
        <taxon>Panicoideae</taxon>
        <taxon>Panicodae</taxon>
        <taxon>Paniceae</taxon>
        <taxon>Panicinae</taxon>
        <taxon>Panicum</taxon>
        <taxon>Panicum sect. Hiantes</taxon>
    </lineage>
</organism>
<name>A0A8T0PGM1_PANVG</name>
<evidence type="ECO:0000313" key="1">
    <source>
        <dbReference type="EMBL" id="KAG2560245.1"/>
    </source>
</evidence>
<proteinExistence type="predicted"/>
<dbReference type="AlphaFoldDB" id="A0A8T0PGM1"/>